<comment type="caution">
    <text evidence="1">The sequence shown here is derived from an EMBL/GenBank/DDBJ whole genome shotgun (WGS) entry which is preliminary data.</text>
</comment>
<dbReference type="RefSeq" id="WP_116881067.1">
    <property type="nucleotide sequence ID" value="NZ_QURB01000005.1"/>
</dbReference>
<dbReference type="InterPro" id="IPR011330">
    <property type="entry name" value="Glyco_hydro/deAcase_b/a-brl"/>
</dbReference>
<dbReference type="GO" id="GO:0005975">
    <property type="term" value="P:carbohydrate metabolic process"/>
    <property type="evidence" value="ECO:0007669"/>
    <property type="project" value="InterPro"/>
</dbReference>
<evidence type="ECO:0000313" key="2">
    <source>
        <dbReference type="Proteomes" id="UP000257127"/>
    </source>
</evidence>
<dbReference type="OrthoDB" id="9773478at2"/>
<sequence length="238" mass="26983">MQKLKININADVGEMAGQDKALMPYLQSCNIATGGHIGDNQSILATLELAKKNNVKIGAHPSYPDKENFGRVRPEITDEFLKASLEVQLLNFYSIADQNNAEVHHIKPHGALYHDLVNDKNKAELFLSVLDEIDVKTSIYTLKGGFLDTLGQKTHKIYHEGFIDRRYTADLNLVNRKKENALISEPKEVWKQLKSMHFDNTIIVDTGEKRHITAETYCLHGDHPKAVEILKFIHTQIK</sequence>
<gene>
    <name evidence="1" type="ORF">DXU93_09580</name>
</gene>
<dbReference type="Pfam" id="PF03746">
    <property type="entry name" value="LamB_YcsF"/>
    <property type="match status" value="1"/>
</dbReference>
<name>A0A3E1EXF8_9FLAO</name>
<dbReference type="PANTHER" id="PTHR30292">
    <property type="entry name" value="UNCHARACTERIZED PROTEIN YBGL-RELATED"/>
    <property type="match status" value="1"/>
</dbReference>
<dbReference type="Proteomes" id="UP000257127">
    <property type="component" value="Unassembled WGS sequence"/>
</dbReference>
<dbReference type="EMBL" id="QURB01000005">
    <property type="protein sequence ID" value="RFC54227.1"/>
    <property type="molecule type" value="Genomic_DNA"/>
</dbReference>
<dbReference type="InterPro" id="IPR005501">
    <property type="entry name" value="LamB/YcsF/PxpA-like"/>
</dbReference>
<keyword evidence="2" id="KW-1185">Reference proteome</keyword>
<organism evidence="1 2">
    <name type="scientific">Brumimicrobium aurantiacum</name>
    <dbReference type="NCBI Taxonomy" id="1737063"/>
    <lineage>
        <taxon>Bacteria</taxon>
        <taxon>Pseudomonadati</taxon>
        <taxon>Bacteroidota</taxon>
        <taxon>Flavobacteriia</taxon>
        <taxon>Flavobacteriales</taxon>
        <taxon>Crocinitomicaceae</taxon>
        <taxon>Brumimicrobium</taxon>
    </lineage>
</organism>
<protein>
    <submittedName>
        <fullName evidence="1">Lactam utilization protein LamB</fullName>
    </submittedName>
</protein>
<proteinExistence type="predicted"/>
<dbReference type="PANTHER" id="PTHR30292:SF0">
    <property type="entry name" value="5-OXOPROLINASE SUBUNIT A"/>
    <property type="match status" value="1"/>
</dbReference>
<reference evidence="1 2" key="1">
    <citation type="submission" date="2018-08" db="EMBL/GenBank/DDBJ databases">
        <title>The draft genome squence of Brumimicrobium sp. N62.</title>
        <authorList>
            <person name="Du Z.-J."/>
            <person name="Luo H.-R."/>
        </authorList>
    </citation>
    <scope>NUCLEOTIDE SEQUENCE [LARGE SCALE GENOMIC DNA]</scope>
    <source>
        <strain evidence="1 2">N62</strain>
    </source>
</reference>
<evidence type="ECO:0000313" key="1">
    <source>
        <dbReference type="EMBL" id="RFC54227.1"/>
    </source>
</evidence>
<dbReference type="CDD" id="cd10801">
    <property type="entry name" value="LamB_YcsF_like_1"/>
    <property type="match status" value="1"/>
</dbReference>
<dbReference type="SUPFAM" id="SSF88713">
    <property type="entry name" value="Glycoside hydrolase/deacetylase"/>
    <property type="match status" value="1"/>
</dbReference>
<accession>A0A3E1EXF8</accession>
<dbReference type="Gene3D" id="3.20.20.370">
    <property type="entry name" value="Glycoside hydrolase/deacetylase"/>
    <property type="match status" value="1"/>
</dbReference>
<dbReference type="AlphaFoldDB" id="A0A3E1EXF8"/>